<protein>
    <recommendedName>
        <fullName evidence="3">Transposable element Tc3 transposase</fullName>
    </recommendedName>
</protein>
<accession>A0ABQ9IK56</accession>
<comment type="caution">
    <text evidence="1">The sequence shown here is derived from an EMBL/GenBank/DDBJ whole genome shotgun (WGS) entry which is preliminary data.</text>
</comment>
<organism evidence="1 2">
    <name type="scientific">Dryococelus australis</name>
    <dbReference type="NCBI Taxonomy" id="614101"/>
    <lineage>
        <taxon>Eukaryota</taxon>
        <taxon>Metazoa</taxon>
        <taxon>Ecdysozoa</taxon>
        <taxon>Arthropoda</taxon>
        <taxon>Hexapoda</taxon>
        <taxon>Insecta</taxon>
        <taxon>Pterygota</taxon>
        <taxon>Neoptera</taxon>
        <taxon>Polyneoptera</taxon>
        <taxon>Phasmatodea</taxon>
        <taxon>Verophasmatodea</taxon>
        <taxon>Anareolatae</taxon>
        <taxon>Phasmatidae</taxon>
        <taxon>Eurycanthinae</taxon>
        <taxon>Dryococelus</taxon>
    </lineage>
</organism>
<dbReference type="EMBL" id="JARBHB010000001">
    <property type="protein sequence ID" value="KAJ8897044.1"/>
    <property type="molecule type" value="Genomic_DNA"/>
</dbReference>
<dbReference type="PANTHER" id="PTHR47326:SF1">
    <property type="entry name" value="HTH PSQ-TYPE DOMAIN-CONTAINING PROTEIN"/>
    <property type="match status" value="1"/>
</dbReference>
<reference evidence="1 2" key="1">
    <citation type="submission" date="2023-02" db="EMBL/GenBank/DDBJ databases">
        <title>LHISI_Scaffold_Assembly.</title>
        <authorList>
            <person name="Stuart O.P."/>
            <person name="Cleave R."/>
            <person name="Magrath M.J.L."/>
            <person name="Mikheyev A.S."/>
        </authorList>
    </citation>
    <scope>NUCLEOTIDE SEQUENCE [LARGE SCALE GENOMIC DNA]</scope>
    <source>
        <strain evidence="1">Daus_M_001</strain>
        <tissue evidence="1">Leg muscle</tissue>
    </source>
</reference>
<dbReference type="Proteomes" id="UP001159363">
    <property type="component" value="Chromosome 1"/>
</dbReference>
<dbReference type="Gene3D" id="3.30.420.10">
    <property type="entry name" value="Ribonuclease H-like superfamily/Ribonuclease H"/>
    <property type="match status" value="1"/>
</dbReference>
<keyword evidence="2" id="KW-1185">Reference proteome</keyword>
<evidence type="ECO:0000313" key="1">
    <source>
        <dbReference type="EMBL" id="KAJ8897044.1"/>
    </source>
</evidence>
<dbReference type="InterPro" id="IPR036397">
    <property type="entry name" value="RNaseH_sf"/>
</dbReference>
<evidence type="ECO:0008006" key="3">
    <source>
        <dbReference type="Google" id="ProtNLM"/>
    </source>
</evidence>
<name>A0ABQ9IK56_9NEOP</name>
<evidence type="ECO:0000313" key="2">
    <source>
        <dbReference type="Proteomes" id="UP001159363"/>
    </source>
</evidence>
<gene>
    <name evidence="1" type="ORF">PR048_002390</name>
</gene>
<proteinExistence type="predicted"/>
<dbReference type="PANTHER" id="PTHR47326">
    <property type="entry name" value="TRANSPOSABLE ELEMENT TC3 TRANSPOSASE-LIKE PROTEIN"/>
    <property type="match status" value="1"/>
</dbReference>
<sequence length="194" mass="22461">MYGSRHEGIPKADPDHVDQVLKEVPMNHLPALLPADYDKKSGLLPKMLCLCRYDPSFVDSILWMDESHFQRGRIFSIHNFQSWSIENPHVIRDSHFLHQFGMSVWMGVVDSELRGPYELPARLNGNTYSNFLQHNLLPLLEVANLEVRGNMWLQNDGAPCHYAVQVRQYLNTTFPDKLIVHGRPIVWITRLESD</sequence>